<dbReference type="EMBL" id="MPRJ01000011">
    <property type="protein sequence ID" value="OOZ37382.1"/>
    <property type="molecule type" value="Genomic_DNA"/>
</dbReference>
<keyword evidence="6 8" id="KW-0472">Membrane</keyword>
<evidence type="ECO:0000313" key="13">
    <source>
        <dbReference type="Proteomes" id="UP000190896"/>
    </source>
</evidence>
<dbReference type="Gene3D" id="2.40.170.20">
    <property type="entry name" value="TonB-dependent receptor, beta-barrel domain"/>
    <property type="match status" value="1"/>
</dbReference>
<keyword evidence="2 8" id="KW-0813">Transport</keyword>
<dbReference type="SUPFAM" id="SSF56935">
    <property type="entry name" value="Porins"/>
    <property type="match status" value="1"/>
</dbReference>
<comment type="similarity">
    <text evidence="8 9">Belongs to the TonB-dependent receptor family.</text>
</comment>
<protein>
    <recommendedName>
        <fullName evidence="14">TonB-dependent receptor</fullName>
    </recommendedName>
</protein>
<dbReference type="PANTHER" id="PTHR30069:SF27">
    <property type="entry name" value="BLL4766 PROTEIN"/>
    <property type="match status" value="1"/>
</dbReference>
<evidence type="ECO:0000256" key="4">
    <source>
        <dbReference type="ARBA" id="ARBA00022692"/>
    </source>
</evidence>
<feature type="domain" description="TonB-dependent receptor plug" evidence="11">
    <location>
        <begin position="57"/>
        <end position="166"/>
    </location>
</feature>
<proteinExistence type="inferred from homology"/>
<evidence type="ECO:0000313" key="12">
    <source>
        <dbReference type="EMBL" id="OOZ37382.1"/>
    </source>
</evidence>
<dbReference type="GO" id="GO:0015344">
    <property type="term" value="F:siderophore uptake transmembrane transporter activity"/>
    <property type="evidence" value="ECO:0007669"/>
    <property type="project" value="TreeGrafter"/>
</dbReference>
<dbReference type="PANTHER" id="PTHR30069">
    <property type="entry name" value="TONB-DEPENDENT OUTER MEMBRANE RECEPTOR"/>
    <property type="match status" value="1"/>
</dbReference>
<dbReference type="InterPro" id="IPR000531">
    <property type="entry name" value="Beta-barrel_TonB"/>
</dbReference>
<comment type="subcellular location">
    <subcellularLocation>
        <location evidence="1 8">Cell outer membrane</location>
        <topology evidence="1 8">Multi-pass membrane protein</topology>
    </subcellularLocation>
</comment>
<organism evidence="12 13">
    <name type="scientific">Solemya velesiana gill symbiont</name>
    <dbReference type="NCBI Taxonomy" id="1918948"/>
    <lineage>
        <taxon>Bacteria</taxon>
        <taxon>Pseudomonadati</taxon>
        <taxon>Pseudomonadota</taxon>
        <taxon>Gammaproteobacteria</taxon>
        <taxon>sulfur-oxidizing symbionts</taxon>
    </lineage>
</organism>
<gene>
    <name evidence="12" type="ORF">BOW51_02705</name>
</gene>
<evidence type="ECO:0000256" key="8">
    <source>
        <dbReference type="PROSITE-ProRule" id="PRU01360"/>
    </source>
</evidence>
<dbReference type="InterPro" id="IPR036942">
    <property type="entry name" value="Beta-barrel_TonB_sf"/>
</dbReference>
<dbReference type="Pfam" id="PF07715">
    <property type="entry name" value="Plug"/>
    <property type="match status" value="1"/>
</dbReference>
<name>A0A1T2KX33_9GAMM</name>
<evidence type="ECO:0000256" key="5">
    <source>
        <dbReference type="ARBA" id="ARBA00023077"/>
    </source>
</evidence>
<evidence type="ECO:0000256" key="9">
    <source>
        <dbReference type="RuleBase" id="RU003357"/>
    </source>
</evidence>
<accession>A0A1T2KX33</accession>
<comment type="caution">
    <text evidence="12">The sequence shown here is derived from an EMBL/GenBank/DDBJ whole genome shotgun (WGS) entry which is preliminary data.</text>
</comment>
<sequence length="677" mass="76167">MRIDNQQRVKRIFLAFTTGSALLGLGQPVYAQENLSEDLFFGEIPVVLTATRIRQPIENLPASITVIDRDMINASGASTIPDLLRLVPGFQIGVVTGSRYTASYHGVADQYPRDMQVLVDGRSVYDPTFGGVTWSDLPVSIEDIQRIEVIRGPNAAAYGSNSFAGIINIITEHPSSQQGVATNLLLGQARNRKIHGRFADRLENLDYRLSVTYDEGDGYTGRHDDFDTQKLDFRGDYSLSDKDGFLIKLGFTDGLREDGVAGDEFQPFRTVDTDMHYQQLRWTRQLADNNEFSLQFYHNYQLLDDFYELPPPYTGIWIGLSQFESHRADLEFQHNLTLGEDWKIAWGLGARHDRGKSHWLMGTDDWITRDQARAFINAEKPISDQLVLNLGGMVEKFENQDALFSPRLGLNYHFDERNTLRIGRSHAYRVPTLVDQNADVRLYDANMNTAVLPPPLPPIPLVPFYLTVGDLKPQKIESFEVGYIGSFPRYGITLDAKLFKEKITNAITAAADDPTNAPFDLYQTYQFINGGFYDLSGYELEFNWRPSPSVLLHAGFSHIDFSGKKIEDVGDSPESISSNSEPVSKHMINLLGSYRFDDGLEISAAYYRTAELAWSGDGDIAPDSTRANIKVSKSFRLDGADGEASVTLENISADDPDFYLSNIPDTRLYLQLKMNWN</sequence>
<evidence type="ECO:0008006" key="14">
    <source>
        <dbReference type="Google" id="ProtNLM"/>
    </source>
</evidence>
<evidence type="ECO:0000259" key="11">
    <source>
        <dbReference type="Pfam" id="PF07715"/>
    </source>
</evidence>
<keyword evidence="13" id="KW-1185">Reference proteome</keyword>
<dbReference type="Proteomes" id="UP000190896">
    <property type="component" value="Unassembled WGS sequence"/>
</dbReference>
<evidence type="ECO:0000256" key="3">
    <source>
        <dbReference type="ARBA" id="ARBA00022452"/>
    </source>
</evidence>
<keyword evidence="5 9" id="KW-0798">TonB box</keyword>
<dbReference type="RefSeq" id="WP_078485991.1">
    <property type="nucleotide sequence ID" value="NZ_MPRJ01000011.1"/>
</dbReference>
<evidence type="ECO:0000259" key="10">
    <source>
        <dbReference type="Pfam" id="PF00593"/>
    </source>
</evidence>
<dbReference type="InterPro" id="IPR012910">
    <property type="entry name" value="Plug_dom"/>
</dbReference>
<reference evidence="12 13" key="1">
    <citation type="submission" date="2016-11" db="EMBL/GenBank/DDBJ databases">
        <title>Mixed transmission modes and dynamic genome evolution in an obligate animal-bacterial symbiosis.</title>
        <authorList>
            <person name="Russell S.L."/>
            <person name="Corbett-Detig R.B."/>
            <person name="Cavanaugh C.M."/>
        </authorList>
    </citation>
    <scope>NUCLEOTIDE SEQUENCE [LARGE SCALE GENOMIC DNA]</scope>
    <source>
        <strain evidence="12">Se-Cadez</strain>
    </source>
</reference>
<evidence type="ECO:0000256" key="2">
    <source>
        <dbReference type="ARBA" id="ARBA00022448"/>
    </source>
</evidence>
<dbReference type="GO" id="GO:0044718">
    <property type="term" value="P:siderophore transmembrane transport"/>
    <property type="evidence" value="ECO:0007669"/>
    <property type="project" value="TreeGrafter"/>
</dbReference>
<keyword evidence="3 8" id="KW-1134">Transmembrane beta strand</keyword>
<evidence type="ECO:0000256" key="1">
    <source>
        <dbReference type="ARBA" id="ARBA00004571"/>
    </source>
</evidence>
<dbReference type="InterPro" id="IPR037066">
    <property type="entry name" value="Plug_dom_sf"/>
</dbReference>
<dbReference type="Gene3D" id="2.170.130.10">
    <property type="entry name" value="TonB-dependent receptor, plug domain"/>
    <property type="match status" value="1"/>
</dbReference>
<dbReference type="InterPro" id="IPR039426">
    <property type="entry name" value="TonB-dep_rcpt-like"/>
</dbReference>
<dbReference type="PROSITE" id="PS52016">
    <property type="entry name" value="TONB_DEPENDENT_REC_3"/>
    <property type="match status" value="1"/>
</dbReference>
<dbReference type="GO" id="GO:0009279">
    <property type="term" value="C:cell outer membrane"/>
    <property type="evidence" value="ECO:0007669"/>
    <property type="project" value="UniProtKB-SubCell"/>
</dbReference>
<evidence type="ECO:0000256" key="6">
    <source>
        <dbReference type="ARBA" id="ARBA00023136"/>
    </source>
</evidence>
<dbReference type="AlphaFoldDB" id="A0A1T2KX33"/>
<dbReference type="OrthoDB" id="9758929at2"/>
<dbReference type="Pfam" id="PF00593">
    <property type="entry name" value="TonB_dep_Rec_b-barrel"/>
    <property type="match status" value="1"/>
</dbReference>
<evidence type="ECO:0000256" key="7">
    <source>
        <dbReference type="ARBA" id="ARBA00023237"/>
    </source>
</evidence>
<feature type="domain" description="TonB-dependent receptor-like beta-barrel" evidence="10">
    <location>
        <begin position="219"/>
        <end position="638"/>
    </location>
</feature>
<keyword evidence="7 8" id="KW-0998">Cell outer membrane</keyword>
<keyword evidence="4 8" id="KW-0812">Transmembrane</keyword>